<name>A0A1I5U3Q9_9BACI</name>
<dbReference type="STRING" id="1884432.SAMN05518683_11241"/>
<dbReference type="InterPro" id="IPR028082">
    <property type="entry name" value="Peripla_BP_I"/>
</dbReference>
<evidence type="ECO:0000256" key="7">
    <source>
        <dbReference type="SAM" id="SignalP"/>
    </source>
</evidence>
<dbReference type="EMBL" id="FOXD01000012">
    <property type="protein sequence ID" value="SFP89517.1"/>
    <property type="molecule type" value="Genomic_DNA"/>
</dbReference>
<feature type="domain" description="ABC transporter substrate-binding protein PnrA-like" evidence="8">
    <location>
        <begin position="37"/>
        <end position="313"/>
    </location>
</feature>
<keyword evidence="4 7" id="KW-0732">Signal</keyword>
<evidence type="ECO:0000313" key="9">
    <source>
        <dbReference type="EMBL" id="SFP89517.1"/>
    </source>
</evidence>
<dbReference type="GO" id="GO:0005886">
    <property type="term" value="C:plasma membrane"/>
    <property type="evidence" value="ECO:0007669"/>
    <property type="project" value="UniProtKB-SubCell"/>
</dbReference>
<sequence length="323" mass="34984">MKLRNLFIITLGLFSLLSLAACGQEQEINATEGKLKVGVMMSDSGLGDQSFNDLAFEGLVRARDNLDVVFDYREIATTDTYEQGIRELVEQDNDLVIGIGYQLQEALETVAADQPDQQFLIIDSVSEMENITSVNFKVGQASYLAGMTAAMTTETDHIGFVGGKDVEIINNFYNGFEEGAKAANPDIVIDREYAGTYEDDQLGADIADGMIQNGADIIFAAAGFTGVGVLQEAQAQGVYGIGVDTDQYFQAEKAVITSVMKNVDNAIYQLIERMAEGESLSGENLEYGLAEDWVGLAPLRVADFPDNLSDQLDAAREELAGES</sequence>
<proteinExistence type="inferred from homology"/>
<comment type="similarity">
    <text evidence="2">Belongs to the BMP lipoprotein family.</text>
</comment>
<dbReference type="Pfam" id="PF02608">
    <property type="entry name" value="Bmp"/>
    <property type="match status" value="1"/>
</dbReference>
<evidence type="ECO:0000256" key="5">
    <source>
        <dbReference type="ARBA" id="ARBA00023136"/>
    </source>
</evidence>
<feature type="chain" id="PRO_5038501725" evidence="7">
    <location>
        <begin position="21"/>
        <end position="323"/>
    </location>
</feature>
<dbReference type="OrthoDB" id="9784230at2"/>
<dbReference type="PANTHER" id="PTHR34296:SF2">
    <property type="entry name" value="ABC TRANSPORTER GUANOSINE-BINDING PROTEIN NUPN"/>
    <property type="match status" value="1"/>
</dbReference>
<organism evidence="9 10">
    <name type="scientific">Salibacterium halotolerans</name>
    <dbReference type="NCBI Taxonomy" id="1884432"/>
    <lineage>
        <taxon>Bacteria</taxon>
        <taxon>Bacillati</taxon>
        <taxon>Bacillota</taxon>
        <taxon>Bacilli</taxon>
        <taxon>Bacillales</taxon>
        <taxon>Bacillaceae</taxon>
    </lineage>
</organism>
<feature type="signal peptide" evidence="7">
    <location>
        <begin position="1"/>
        <end position="20"/>
    </location>
</feature>
<dbReference type="InterPro" id="IPR050957">
    <property type="entry name" value="BMP_lipoprotein"/>
</dbReference>
<evidence type="ECO:0000259" key="8">
    <source>
        <dbReference type="Pfam" id="PF02608"/>
    </source>
</evidence>
<evidence type="ECO:0000256" key="2">
    <source>
        <dbReference type="ARBA" id="ARBA00008610"/>
    </source>
</evidence>
<dbReference type="RefSeq" id="WP_093337583.1">
    <property type="nucleotide sequence ID" value="NZ_FOXD01000012.1"/>
</dbReference>
<evidence type="ECO:0000256" key="4">
    <source>
        <dbReference type="ARBA" id="ARBA00022729"/>
    </source>
</evidence>
<dbReference type="SUPFAM" id="SSF53822">
    <property type="entry name" value="Periplasmic binding protein-like I"/>
    <property type="match status" value="1"/>
</dbReference>
<dbReference type="AlphaFoldDB" id="A0A1I5U3Q9"/>
<evidence type="ECO:0000313" key="10">
    <source>
        <dbReference type="Proteomes" id="UP000198892"/>
    </source>
</evidence>
<keyword evidence="6" id="KW-0449">Lipoprotein</keyword>
<dbReference type="CDD" id="cd06354">
    <property type="entry name" value="PBP1_PrnA-like"/>
    <property type="match status" value="1"/>
</dbReference>
<gene>
    <name evidence="9" type="ORF">SAMN05518683_11241</name>
</gene>
<protein>
    <submittedName>
        <fullName evidence="9">Basic membrane protein A</fullName>
    </submittedName>
</protein>
<keyword evidence="3" id="KW-1003">Cell membrane</keyword>
<evidence type="ECO:0000256" key="3">
    <source>
        <dbReference type="ARBA" id="ARBA00022475"/>
    </source>
</evidence>
<evidence type="ECO:0000256" key="6">
    <source>
        <dbReference type="ARBA" id="ARBA00023288"/>
    </source>
</evidence>
<evidence type="ECO:0000256" key="1">
    <source>
        <dbReference type="ARBA" id="ARBA00004193"/>
    </source>
</evidence>
<keyword evidence="10" id="KW-1185">Reference proteome</keyword>
<dbReference type="InterPro" id="IPR003760">
    <property type="entry name" value="PnrA-like"/>
</dbReference>
<dbReference type="PROSITE" id="PS51257">
    <property type="entry name" value="PROKAR_LIPOPROTEIN"/>
    <property type="match status" value="1"/>
</dbReference>
<dbReference type="PANTHER" id="PTHR34296">
    <property type="entry name" value="TRANSCRIPTIONAL ACTIVATOR PROTEIN MED"/>
    <property type="match status" value="1"/>
</dbReference>
<accession>A0A1I5U3Q9</accession>
<keyword evidence="5" id="KW-0472">Membrane</keyword>
<dbReference type="Proteomes" id="UP000198892">
    <property type="component" value="Unassembled WGS sequence"/>
</dbReference>
<dbReference type="Gene3D" id="3.40.50.2300">
    <property type="match status" value="2"/>
</dbReference>
<reference evidence="10" key="1">
    <citation type="submission" date="2016-10" db="EMBL/GenBank/DDBJ databases">
        <authorList>
            <person name="Varghese N."/>
            <person name="Submissions S."/>
        </authorList>
    </citation>
    <scope>NUCLEOTIDE SEQUENCE [LARGE SCALE GENOMIC DNA]</scope>
    <source>
        <strain evidence="10">S7</strain>
    </source>
</reference>
<comment type="subcellular location">
    <subcellularLocation>
        <location evidence="1">Cell membrane</location>
        <topology evidence="1">Lipid-anchor</topology>
    </subcellularLocation>
</comment>